<evidence type="ECO:0000256" key="5">
    <source>
        <dbReference type="ARBA" id="ARBA00023163"/>
    </source>
</evidence>
<evidence type="ECO:0000313" key="10">
    <source>
        <dbReference type="EMBL" id="RAK44643.1"/>
    </source>
</evidence>
<keyword evidence="3" id="KW-0805">Transcription regulation</keyword>
<dbReference type="RefSeq" id="WP_111715999.1">
    <property type="nucleotide sequence ID" value="NZ_CP073819.1"/>
</dbReference>
<keyword evidence="5" id="KW-0804">Transcription</keyword>
<dbReference type="InterPro" id="IPR036388">
    <property type="entry name" value="WH-like_DNA-bd_sf"/>
</dbReference>
<dbReference type="Pfam" id="PF00486">
    <property type="entry name" value="Trans_reg_C"/>
    <property type="match status" value="1"/>
</dbReference>
<dbReference type="PANTHER" id="PTHR48111">
    <property type="entry name" value="REGULATOR OF RPOS"/>
    <property type="match status" value="1"/>
</dbReference>
<dbReference type="Gene3D" id="6.10.250.690">
    <property type="match status" value="1"/>
</dbReference>
<evidence type="ECO:0000259" key="9">
    <source>
        <dbReference type="PROSITE" id="PS51755"/>
    </source>
</evidence>
<protein>
    <submittedName>
        <fullName evidence="10">DNA-binding response regulator</fullName>
    </submittedName>
</protein>
<dbReference type="InterPro" id="IPR011006">
    <property type="entry name" value="CheY-like_superfamily"/>
</dbReference>
<keyword evidence="1 6" id="KW-0597">Phosphoprotein</keyword>
<dbReference type="InterPro" id="IPR016032">
    <property type="entry name" value="Sig_transdc_resp-reg_C-effctor"/>
</dbReference>
<sequence length="222" mass="25341">MKVLLIEDNETLGGFLKDILTLKKYNVEWLKDGNDIEYYCQSGGYDILLLDWMLPSTTGIEVIKKLRAQHILLPVIMLTAKSEVTDKVEGLTIGADDYLTKPFDMDELEARMIAVVKRYQAIGNNTKSIGNITFDIIKHEFLIESSVINLSQKEYQLLELLFLNQIVSRDMILDKIWTIDQIVGDNNIDALIRLLKKKLEAVHATVKVKNIRGVGYKLEVIK</sequence>
<dbReference type="InterPro" id="IPR039420">
    <property type="entry name" value="WalR-like"/>
</dbReference>
<proteinExistence type="predicted"/>
<feature type="domain" description="OmpR/PhoB-type" evidence="9">
    <location>
        <begin position="124"/>
        <end position="220"/>
    </location>
</feature>
<evidence type="ECO:0000256" key="7">
    <source>
        <dbReference type="PROSITE-ProRule" id="PRU01091"/>
    </source>
</evidence>
<dbReference type="GO" id="GO:0000976">
    <property type="term" value="F:transcription cis-regulatory region binding"/>
    <property type="evidence" value="ECO:0007669"/>
    <property type="project" value="TreeGrafter"/>
</dbReference>
<evidence type="ECO:0000256" key="3">
    <source>
        <dbReference type="ARBA" id="ARBA00023015"/>
    </source>
</evidence>
<evidence type="ECO:0000256" key="2">
    <source>
        <dbReference type="ARBA" id="ARBA00023012"/>
    </source>
</evidence>
<dbReference type="GO" id="GO:0006355">
    <property type="term" value="P:regulation of DNA-templated transcription"/>
    <property type="evidence" value="ECO:0007669"/>
    <property type="project" value="InterPro"/>
</dbReference>
<dbReference type="InterPro" id="IPR001789">
    <property type="entry name" value="Sig_transdc_resp-reg_receiver"/>
</dbReference>
<gene>
    <name evidence="10" type="ORF">BHU61_07980</name>
</gene>
<dbReference type="AlphaFoldDB" id="A0A327ZQQ7"/>
<dbReference type="SMART" id="SM00448">
    <property type="entry name" value="REC"/>
    <property type="match status" value="1"/>
</dbReference>
<dbReference type="SUPFAM" id="SSF52172">
    <property type="entry name" value="CheY-like"/>
    <property type="match status" value="1"/>
</dbReference>
<feature type="DNA-binding region" description="OmpR/PhoB-type" evidence="7">
    <location>
        <begin position="124"/>
        <end position="220"/>
    </location>
</feature>
<evidence type="ECO:0000256" key="4">
    <source>
        <dbReference type="ARBA" id="ARBA00023125"/>
    </source>
</evidence>
<dbReference type="PROSITE" id="PS51755">
    <property type="entry name" value="OMPR_PHOB"/>
    <property type="match status" value="1"/>
</dbReference>
<dbReference type="Proteomes" id="UP000249808">
    <property type="component" value="Unassembled WGS sequence"/>
</dbReference>
<dbReference type="SMART" id="SM00862">
    <property type="entry name" value="Trans_reg_C"/>
    <property type="match status" value="1"/>
</dbReference>
<dbReference type="Pfam" id="PF00072">
    <property type="entry name" value="Response_reg"/>
    <property type="match status" value="1"/>
</dbReference>
<keyword evidence="4 7" id="KW-0238">DNA-binding</keyword>
<dbReference type="GO" id="GO:0005829">
    <property type="term" value="C:cytosol"/>
    <property type="evidence" value="ECO:0007669"/>
    <property type="project" value="TreeGrafter"/>
</dbReference>
<evidence type="ECO:0000256" key="1">
    <source>
        <dbReference type="ARBA" id="ARBA00022553"/>
    </source>
</evidence>
<dbReference type="Gene3D" id="1.10.10.10">
    <property type="entry name" value="Winged helix-like DNA-binding domain superfamily/Winged helix DNA-binding domain"/>
    <property type="match status" value="1"/>
</dbReference>
<dbReference type="CDD" id="cd00383">
    <property type="entry name" value="trans_reg_C"/>
    <property type="match status" value="1"/>
</dbReference>
<dbReference type="PROSITE" id="PS50110">
    <property type="entry name" value="RESPONSE_REGULATORY"/>
    <property type="match status" value="1"/>
</dbReference>
<accession>A0A327ZQQ7</accession>
<evidence type="ECO:0000313" key="11">
    <source>
        <dbReference type="Proteomes" id="UP000249808"/>
    </source>
</evidence>
<reference evidence="10 11" key="1">
    <citation type="journal article" date="2018" name="Front. Microbiol.">
        <title>Description and Comparative Genomics of Macrococcus caseolyticus subsp. hominis subsp. nov., Macrococcus goetzii sp. nov., Macrococcus epidermidis sp. nov., and Macrococcus bohemicus sp. nov., Novel Macrococci From Human Clinical Material With Virulence Potential and Suspected Uptake of Foreign DNA by Natural Transformation.</title>
        <authorList>
            <person name="Maslanova I."/>
            <person name="Wertheimer Z."/>
            <person name="Sedlacek I."/>
            <person name="Svec P."/>
            <person name="Indrakova A."/>
            <person name="Kovarovic V."/>
            <person name="Schumann P."/>
            <person name="Sproer C."/>
            <person name="Kralova S."/>
            <person name="Sedo O."/>
            <person name="Kristofova L."/>
            <person name="Vrbovska V."/>
            <person name="Fuzik T."/>
            <person name="Petras P."/>
            <person name="Zdrahal Z."/>
            <person name="Ruzickova V."/>
            <person name="Doskar J."/>
            <person name="Pantucek R."/>
        </authorList>
    </citation>
    <scope>NUCLEOTIDE SEQUENCE [LARGE SCALE GENOMIC DNA]</scope>
    <source>
        <strain evidence="10 11">01/688</strain>
    </source>
</reference>
<comment type="caution">
    <text evidence="10">The sequence shown here is derived from an EMBL/GenBank/DDBJ whole genome shotgun (WGS) entry which is preliminary data.</text>
</comment>
<dbReference type="SUPFAM" id="SSF46894">
    <property type="entry name" value="C-terminal effector domain of the bipartite response regulators"/>
    <property type="match status" value="1"/>
</dbReference>
<dbReference type="PANTHER" id="PTHR48111:SF1">
    <property type="entry name" value="TWO-COMPONENT RESPONSE REGULATOR ORR33"/>
    <property type="match status" value="1"/>
</dbReference>
<keyword evidence="2" id="KW-0902">Two-component regulatory system</keyword>
<evidence type="ECO:0000256" key="6">
    <source>
        <dbReference type="PROSITE-ProRule" id="PRU00169"/>
    </source>
</evidence>
<dbReference type="GO" id="GO:0000156">
    <property type="term" value="F:phosphorelay response regulator activity"/>
    <property type="evidence" value="ECO:0007669"/>
    <property type="project" value="TreeGrafter"/>
</dbReference>
<feature type="domain" description="Response regulatory" evidence="8">
    <location>
        <begin position="2"/>
        <end position="116"/>
    </location>
</feature>
<feature type="modified residue" description="4-aspartylphosphate" evidence="6">
    <location>
        <position position="51"/>
    </location>
</feature>
<dbReference type="EMBL" id="PZJH01000003">
    <property type="protein sequence ID" value="RAK44643.1"/>
    <property type="molecule type" value="Genomic_DNA"/>
</dbReference>
<dbReference type="InterPro" id="IPR001867">
    <property type="entry name" value="OmpR/PhoB-type_DNA-bd"/>
</dbReference>
<dbReference type="Gene3D" id="3.40.50.2300">
    <property type="match status" value="1"/>
</dbReference>
<dbReference type="GO" id="GO:0032993">
    <property type="term" value="C:protein-DNA complex"/>
    <property type="evidence" value="ECO:0007669"/>
    <property type="project" value="TreeGrafter"/>
</dbReference>
<name>A0A327ZQQ7_9STAP</name>
<keyword evidence="11" id="KW-1185">Reference proteome</keyword>
<evidence type="ECO:0000259" key="8">
    <source>
        <dbReference type="PROSITE" id="PS50110"/>
    </source>
</evidence>
<organism evidence="10 11">
    <name type="scientific">Macrococcus epidermidis</name>
    <dbReference type="NCBI Taxonomy" id="1902580"/>
    <lineage>
        <taxon>Bacteria</taxon>
        <taxon>Bacillati</taxon>
        <taxon>Bacillota</taxon>
        <taxon>Bacilli</taxon>
        <taxon>Bacillales</taxon>
        <taxon>Staphylococcaceae</taxon>
        <taxon>Macrococcus</taxon>
    </lineage>
</organism>